<comment type="similarity">
    <text evidence="2 5">Belongs to the UDP-N-acetylglucosamine 2-epimerase family.</text>
</comment>
<dbReference type="EMBL" id="AZTB01000054">
    <property type="protein sequence ID" value="KGG79841.1"/>
    <property type="molecule type" value="Genomic_DNA"/>
</dbReference>
<proteinExistence type="inferred from homology"/>
<dbReference type="FunFam" id="3.40.50.2000:FF:000043">
    <property type="entry name" value="UDP-N-acetylglucosamine 2-epimerase"/>
    <property type="match status" value="1"/>
</dbReference>
<dbReference type="RefSeq" id="WP_035164256.1">
    <property type="nucleotide sequence ID" value="NZ_AZTB01000054.1"/>
</dbReference>
<feature type="domain" description="UDP-N-acetylglucosamine 2-epimerase" evidence="6">
    <location>
        <begin position="21"/>
        <end position="364"/>
    </location>
</feature>
<dbReference type="PANTHER" id="PTHR43174">
    <property type="entry name" value="UDP-N-ACETYLGLUCOSAMINE 2-EPIMERASE"/>
    <property type="match status" value="1"/>
</dbReference>
<evidence type="ECO:0000256" key="2">
    <source>
        <dbReference type="ARBA" id="ARBA00038209"/>
    </source>
</evidence>
<evidence type="ECO:0000256" key="1">
    <source>
        <dbReference type="ARBA" id="ARBA00023235"/>
    </source>
</evidence>
<dbReference type="InterPro" id="IPR029767">
    <property type="entry name" value="WecB-like"/>
</dbReference>
<evidence type="ECO:0000256" key="4">
    <source>
        <dbReference type="ARBA" id="ARBA00079400"/>
    </source>
</evidence>
<dbReference type="InterPro" id="IPR003331">
    <property type="entry name" value="UDP_GlcNAc_Epimerase_2_dom"/>
</dbReference>
<comment type="caution">
    <text evidence="7">The sequence shown here is derived from an EMBL/GenBank/DDBJ whole genome shotgun (WGS) entry which is preliminary data.</text>
</comment>
<dbReference type="STRING" id="1156417.Y919_09530"/>
<dbReference type="Pfam" id="PF02350">
    <property type="entry name" value="Epimerase_2"/>
    <property type="match status" value="1"/>
</dbReference>
<name>A0A096DKN0_9FIRM</name>
<accession>A0A096DKN0</accession>
<keyword evidence="1 5" id="KW-0413">Isomerase</keyword>
<gene>
    <name evidence="7" type="ORF">Y919_09530</name>
</gene>
<dbReference type="AlphaFoldDB" id="A0A096DKN0"/>
<reference evidence="7 8" key="1">
    <citation type="submission" date="2013-12" db="EMBL/GenBank/DDBJ databases">
        <title>Draft genome sequence of Caloranaerobacter sp. H53214.</title>
        <authorList>
            <person name="Jiang L.J."/>
            <person name="Shao Z.Z."/>
            <person name="Long M.N."/>
        </authorList>
    </citation>
    <scope>NUCLEOTIDE SEQUENCE [LARGE SCALE GENOMIC DNA]</scope>
    <source>
        <strain evidence="7 8">H53214</strain>
    </source>
</reference>
<dbReference type="PANTHER" id="PTHR43174:SF2">
    <property type="entry name" value="UDP-N-ACETYLGLUCOSAMINE 2-EPIMERASE"/>
    <property type="match status" value="1"/>
</dbReference>
<evidence type="ECO:0000256" key="5">
    <source>
        <dbReference type="RuleBase" id="RU003513"/>
    </source>
</evidence>
<dbReference type="SUPFAM" id="SSF53756">
    <property type="entry name" value="UDP-Glycosyltransferase/glycogen phosphorylase"/>
    <property type="match status" value="1"/>
</dbReference>
<evidence type="ECO:0000256" key="3">
    <source>
        <dbReference type="ARBA" id="ARBA00038858"/>
    </source>
</evidence>
<dbReference type="NCBIfam" id="TIGR00236">
    <property type="entry name" value="wecB"/>
    <property type="match status" value="1"/>
</dbReference>
<protein>
    <recommendedName>
        <fullName evidence="3">UDP-N-acetylglucosamine 2-epimerase (non-hydrolyzing)</fullName>
        <ecNumber evidence="3">5.1.3.14</ecNumber>
    </recommendedName>
    <alternativeName>
        <fullName evidence="4">UDP-GlcNAc-2-epimerase</fullName>
    </alternativeName>
</protein>
<dbReference type="CDD" id="cd03786">
    <property type="entry name" value="GTB_UDP-GlcNAc_2-Epimerase"/>
    <property type="match status" value="1"/>
</dbReference>
<dbReference type="EC" id="5.1.3.14" evidence="3"/>
<evidence type="ECO:0000259" key="6">
    <source>
        <dbReference type="Pfam" id="PF02350"/>
    </source>
</evidence>
<dbReference type="Gene3D" id="3.40.50.2000">
    <property type="entry name" value="Glycogen Phosphorylase B"/>
    <property type="match status" value="2"/>
</dbReference>
<sequence length="378" mass="42935">MKVLTIFGTRPEAIKMAPIIKKLDENQCIEHKVCVTAQHREMLDQVLRIFNITPDYDLNIFEPGQTLTQITIRAMEGLERVIIDFNPDLILVQGDTTTVFAGALTSFYHKVKIGHVEAGLRSGNLYSPYPEEANRKLTGVITDFHFAPTEKNKQNLLREGYDEEKIYVTGNTVIDALLYVVSEDYKFNDELLDNLDYKNKKIILLTSHRRENLGRPMENIFSAVRDVVLKNEDVEVVFPIHLNPKVREIAHRILDGLDRVHIIEPLEYLPFANLIARSYLVVTDSGGIQEEAPSLGKPVLVVRKETERPEGIEAGTAKLAGIDRENIFKEIDILVNDVNEYKKMANAVNPYGDGKASDRIVDIIVKRLGTELKMQKLR</sequence>
<organism evidence="7 8">
    <name type="scientific">Caloranaerobacter azorensis H53214</name>
    <dbReference type="NCBI Taxonomy" id="1156417"/>
    <lineage>
        <taxon>Bacteria</taxon>
        <taxon>Bacillati</taxon>
        <taxon>Bacillota</taxon>
        <taxon>Tissierellia</taxon>
        <taxon>Tissierellales</taxon>
        <taxon>Thermohalobacteraceae</taxon>
        <taxon>Caloranaerobacter</taxon>
    </lineage>
</organism>
<dbReference type="Proteomes" id="UP000029622">
    <property type="component" value="Unassembled WGS sequence"/>
</dbReference>
<evidence type="ECO:0000313" key="8">
    <source>
        <dbReference type="Proteomes" id="UP000029622"/>
    </source>
</evidence>
<dbReference type="GO" id="GO:0008761">
    <property type="term" value="F:UDP-N-acetylglucosamine 2-epimerase activity"/>
    <property type="evidence" value="ECO:0007669"/>
    <property type="project" value="UniProtKB-EC"/>
</dbReference>
<evidence type="ECO:0000313" key="7">
    <source>
        <dbReference type="EMBL" id="KGG79841.1"/>
    </source>
</evidence>